<comment type="subcellular location">
    <subcellularLocation>
        <location evidence="1">Membrane</location>
        <topology evidence="1">Multi-pass membrane protein</topology>
    </subcellularLocation>
</comment>
<feature type="transmembrane region" description="Helical" evidence="5">
    <location>
        <begin position="227"/>
        <end position="247"/>
    </location>
</feature>
<evidence type="ECO:0000256" key="2">
    <source>
        <dbReference type="ARBA" id="ARBA00022692"/>
    </source>
</evidence>
<feature type="transmembrane region" description="Helical" evidence="5">
    <location>
        <begin position="67"/>
        <end position="84"/>
    </location>
</feature>
<evidence type="ECO:0000256" key="5">
    <source>
        <dbReference type="SAM" id="Phobius"/>
    </source>
</evidence>
<feature type="transmembrane region" description="Helical" evidence="5">
    <location>
        <begin position="35"/>
        <end position="55"/>
    </location>
</feature>
<organism evidence="6 7">
    <name type="scientific">bacterium (Candidatus Gribaldobacteria) CG07_land_8_20_14_0_80_33_18</name>
    <dbReference type="NCBI Taxonomy" id="2014272"/>
    <lineage>
        <taxon>Bacteria</taxon>
        <taxon>Candidatus Gribaldobacteria</taxon>
    </lineage>
</organism>
<comment type="caution">
    <text evidence="6">The sequence shown here is derived from an EMBL/GenBank/DDBJ whole genome shotgun (WGS) entry which is preliminary data.</text>
</comment>
<dbReference type="Pfam" id="PF02535">
    <property type="entry name" value="Zip"/>
    <property type="match status" value="1"/>
</dbReference>
<evidence type="ECO:0000256" key="1">
    <source>
        <dbReference type="ARBA" id="ARBA00004141"/>
    </source>
</evidence>
<dbReference type="InterPro" id="IPR003689">
    <property type="entry name" value="ZIP"/>
</dbReference>
<feature type="transmembrane region" description="Helical" evidence="5">
    <location>
        <begin position="6"/>
        <end position="26"/>
    </location>
</feature>
<dbReference type="AlphaFoldDB" id="A0A2M6Z4L3"/>
<sequence>MIIFYILLSTFLVSLISFVGALSLFFKEKFLNKILLILVAFSAGALIGSAFLHLLPEAIETAGIENTLKVFVFALLGFCLFYILEEFIKWHHHHSTSHSEIHSFSYLILFSDGLHNFLDGLIIAGSFVVSPISGVATTIAVALHEIPQELGDFGVLVYGGFKKGKALLVNFLSALTAMLGAVVGYFLAEKIGSNIVYLLPFAAGNFIYIACSDLIPEIKKDFGLAKSLGYFCIFILGILLMLVMKLYTAE</sequence>
<evidence type="ECO:0000313" key="7">
    <source>
        <dbReference type="Proteomes" id="UP000228777"/>
    </source>
</evidence>
<dbReference type="GO" id="GO:0016020">
    <property type="term" value="C:membrane"/>
    <property type="evidence" value="ECO:0007669"/>
    <property type="project" value="UniProtKB-SubCell"/>
</dbReference>
<dbReference type="Proteomes" id="UP000228777">
    <property type="component" value="Unassembled WGS sequence"/>
</dbReference>
<protein>
    <submittedName>
        <fullName evidence="6">ZIP family metal transporter</fullName>
    </submittedName>
</protein>
<proteinExistence type="predicted"/>
<dbReference type="PANTHER" id="PTHR16950:SF16">
    <property type="entry name" value="ZINC TRANSPORTER ZIP13"/>
    <property type="match status" value="1"/>
</dbReference>
<dbReference type="GO" id="GO:0046873">
    <property type="term" value="F:metal ion transmembrane transporter activity"/>
    <property type="evidence" value="ECO:0007669"/>
    <property type="project" value="InterPro"/>
</dbReference>
<name>A0A2M6Z4L3_9BACT</name>
<reference evidence="7" key="1">
    <citation type="submission" date="2017-09" db="EMBL/GenBank/DDBJ databases">
        <title>Depth-based differentiation of microbial function through sediment-hosted aquifers and enrichment of novel symbionts in the deep terrestrial subsurface.</title>
        <authorList>
            <person name="Probst A.J."/>
            <person name="Ladd B."/>
            <person name="Jarett J.K."/>
            <person name="Geller-Mcgrath D.E."/>
            <person name="Sieber C.M.K."/>
            <person name="Emerson J.B."/>
            <person name="Anantharaman K."/>
            <person name="Thomas B.C."/>
            <person name="Malmstrom R."/>
            <person name="Stieglmeier M."/>
            <person name="Klingl A."/>
            <person name="Woyke T."/>
            <person name="Ryan C.M."/>
            <person name="Banfield J.F."/>
        </authorList>
    </citation>
    <scope>NUCLEOTIDE SEQUENCE [LARGE SCALE GENOMIC DNA]</scope>
</reference>
<dbReference type="EMBL" id="PEWP01000001">
    <property type="protein sequence ID" value="PIU47336.1"/>
    <property type="molecule type" value="Genomic_DNA"/>
</dbReference>
<keyword evidence="4 5" id="KW-0472">Membrane</keyword>
<evidence type="ECO:0000256" key="3">
    <source>
        <dbReference type="ARBA" id="ARBA00022989"/>
    </source>
</evidence>
<evidence type="ECO:0000313" key="6">
    <source>
        <dbReference type="EMBL" id="PIU47336.1"/>
    </source>
</evidence>
<feature type="transmembrane region" description="Helical" evidence="5">
    <location>
        <begin position="194"/>
        <end position="215"/>
    </location>
</feature>
<keyword evidence="2 5" id="KW-0812">Transmembrane</keyword>
<keyword evidence="3 5" id="KW-1133">Transmembrane helix</keyword>
<gene>
    <name evidence="6" type="ORF">COS93_00005</name>
</gene>
<accession>A0A2M6Z4L3</accession>
<dbReference type="PANTHER" id="PTHR16950">
    <property type="entry name" value="ZINC TRANSPORTER SLC39A7 HISTIDINE-RICH MEMBRANE PROTEIN KE4"/>
    <property type="match status" value="1"/>
</dbReference>
<evidence type="ECO:0000256" key="4">
    <source>
        <dbReference type="ARBA" id="ARBA00023136"/>
    </source>
</evidence>
<feature type="transmembrane region" description="Helical" evidence="5">
    <location>
        <begin position="167"/>
        <end position="188"/>
    </location>
</feature>